<comment type="subcellular location">
    <subcellularLocation>
        <location evidence="12">Cell membrane</location>
        <topology evidence="12">Multi-pass membrane protein</topology>
    </subcellularLocation>
    <subcellularLocation>
        <location evidence="1">Membrane</location>
        <topology evidence="1">Multi-pass membrane protein</topology>
    </subcellularLocation>
</comment>
<evidence type="ECO:0000313" key="14">
    <source>
        <dbReference type="EMBL" id="VEU59245.1"/>
    </source>
</evidence>
<dbReference type="AlphaFoldDB" id="A0A449A4S3"/>
<evidence type="ECO:0000256" key="2">
    <source>
        <dbReference type="ARBA" id="ARBA00006704"/>
    </source>
</evidence>
<keyword evidence="5 12" id="KW-0812">Transmembrane</keyword>
<dbReference type="GO" id="GO:0033177">
    <property type="term" value="C:proton-transporting two-sector ATPase complex, proton-transporting domain"/>
    <property type="evidence" value="ECO:0007669"/>
    <property type="project" value="InterPro"/>
</dbReference>
<evidence type="ECO:0000256" key="7">
    <source>
        <dbReference type="ARBA" id="ARBA00022989"/>
    </source>
</evidence>
<dbReference type="EMBL" id="LR214951">
    <property type="protein sequence ID" value="VEU59245.1"/>
    <property type="molecule type" value="Genomic_DNA"/>
</dbReference>
<feature type="transmembrane region" description="Helical" evidence="12">
    <location>
        <begin position="68"/>
        <end position="93"/>
    </location>
</feature>
<sequence>MNTEILEIANKLSQENPSNAVGVGLVAVGAGASLIGVMGIGVGQGYAAGKAVEAVAKNPEAEKSIVKLLIIGCAIAETSSIYCLIVAILLLFVF</sequence>
<name>A0A449A4S3_9BACT</name>
<evidence type="ECO:0000313" key="15">
    <source>
        <dbReference type="Proteomes" id="UP000289440"/>
    </source>
</evidence>
<comment type="function">
    <text evidence="12">F(1)F(0) ATP synthase produces ATP from ADP in the presence of a proton or sodium gradient. F-type ATPases consist of two structural domains, F(1) containing the extramembraneous catalytic core and F(0) containing the membrane proton channel, linked together by a central stalk and a peripheral stalk. During catalysis, ATP synthesis in the catalytic domain of F(1) is coupled via a rotary mechanism of the central stalk subunits to proton translocation.</text>
</comment>
<dbReference type="InterPro" id="IPR002379">
    <property type="entry name" value="ATPase_proteolipid_c-like_dom"/>
</dbReference>
<keyword evidence="6 12" id="KW-0375">Hydrogen ion transport</keyword>
<keyword evidence="10 12" id="KW-0472">Membrane</keyword>
<dbReference type="CDD" id="cd18184">
    <property type="entry name" value="ATP-synt_Fo_c_NaATPase"/>
    <property type="match status" value="1"/>
</dbReference>
<dbReference type="GO" id="GO:0005886">
    <property type="term" value="C:plasma membrane"/>
    <property type="evidence" value="ECO:0007669"/>
    <property type="project" value="UniProtKB-SubCell"/>
</dbReference>
<dbReference type="GO" id="GO:0008289">
    <property type="term" value="F:lipid binding"/>
    <property type="evidence" value="ECO:0007669"/>
    <property type="project" value="UniProtKB-KW"/>
</dbReference>
<evidence type="ECO:0000256" key="11">
    <source>
        <dbReference type="ARBA" id="ARBA00023310"/>
    </source>
</evidence>
<feature type="site" description="Reversibly protonated during proton transport" evidence="12">
    <location>
        <position position="77"/>
    </location>
</feature>
<keyword evidence="4 12" id="KW-0138">CF(0)</keyword>
<evidence type="ECO:0000259" key="13">
    <source>
        <dbReference type="Pfam" id="PF00137"/>
    </source>
</evidence>
<keyword evidence="15" id="KW-1185">Reference proteome</keyword>
<keyword evidence="14" id="KW-0378">Hydrolase</keyword>
<dbReference type="InterPro" id="IPR000454">
    <property type="entry name" value="ATP_synth_F0_csu"/>
</dbReference>
<dbReference type="NCBIfam" id="TIGR01260">
    <property type="entry name" value="ATP_synt_c"/>
    <property type="match status" value="1"/>
</dbReference>
<dbReference type="HAMAP" id="MF_01396">
    <property type="entry name" value="ATP_synth_c_bact"/>
    <property type="match status" value="1"/>
</dbReference>
<dbReference type="PANTHER" id="PTHR10031">
    <property type="entry name" value="ATP SYNTHASE LIPID-BINDING PROTEIN, MITOCHONDRIAL"/>
    <property type="match status" value="1"/>
</dbReference>
<dbReference type="KEGG" id="mnu:NCTC10166_00204"/>
<evidence type="ECO:0000256" key="12">
    <source>
        <dbReference type="HAMAP-Rule" id="MF_01396"/>
    </source>
</evidence>
<keyword evidence="7 12" id="KW-1133">Transmembrane helix</keyword>
<dbReference type="PANTHER" id="PTHR10031:SF0">
    <property type="entry name" value="ATPASE PROTEIN 9"/>
    <property type="match status" value="1"/>
</dbReference>
<dbReference type="InterPro" id="IPR035921">
    <property type="entry name" value="F/V-ATP_Csub_sf"/>
</dbReference>
<dbReference type="RefSeq" id="WP_129719648.1">
    <property type="nucleotide sequence ID" value="NZ_LR214951.1"/>
</dbReference>
<evidence type="ECO:0000256" key="9">
    <source>
        <dbReference type="ARBA" id="ARBA00023121"/>
    </source>
</evidence>
<keyword evidence="12" id="KW-1003">Cell membrane</keyword>
<keyword evidence="8 12" id="KW-0406">Ion transport</keyword>
<proteinExistence type="inferred from homology"/>
<dbReference type="GO" id="GO:0045259">
    <property type="term" value="C:proton-transporting ATP synthase complex"/>
    <property type="evidence" value="ECO:0007669"/>
    <property type="project" value="UniProtKB-KW"/>
</dbReference>
<evidence type="ECO:0000256" key="4">
    <source>
        <dbReference type="ARBA" id="ARBA00022547"/>
    </source>
</evidence>
<comment type="function">
    <text evidence="12">Key component of the F(0) channel; it plays a direct role in translocation across the membrane. A homomeric c-ring of between 10-14 subunits forms the central stalk rotor element with the F(1) delta and epsilon subunits.</text>
</comment>
<dbReference type="InterPro" id="IPR005953">
    <property type="entry name" value="ATP_synth_csu_bac/chlpt"/>
</dbReference>
<dbReference type="Gene3D" id="1.20.120.610">
    <property type="entry name" value="lithium bound rotor ring of v- atpase"/>
    <property type="match status" value="1"/>
</dbReference>
<evidence type="ECO:0000256" key="10">
    <source>
        <dbReference type="ARBA" id="ARBA00023136"/>
    </source>
</evidence>
<organism evidence="14 15">
    <name type="scientific">Mesomycoplasma neurolyticum</name>
    <dbReference type="NCBI Taxonomy" id="2120"/>
    <lineage>
        <taxon>Bacteria</taxon>
        <taxon>Bacillati</taxon>
        <taxon>Mycoplasmatota</taxon>
        <taxon>Mycoplasmoidales</taxon>
        <taxon>Metamycoplasmataceae</taxon>
        <taxon>Mesomycoplasma</taxon>
    </lineage>
</organism>
<dbReference type="SUPFAM" id="SSF81333">
    <property type="entry name" value="F1F0 ATP synthase subunit C"/>
    <property type="match status" value="1"/>
</dbReference>
<evidence type="ECO:0000256" key="1">
    <source>
        <dbReference type="ARBA" id="ARBA00004141"/>
    </source>
</evidence>
<dbReference type="GO" id="GO:0016787">
    <property type="term" value="F:hydrolase activity"/>
    <property type="evidence" value="ECO:0007669"/>
    <property type="project" value="UniProtKB-KW"/>
</dbReference>
<accession>A0A449A4S3</accession>
<reference evidence="14 15" key="1">
    <citation type="submission" date="2019-01" db="EMBL/GenBank/DDBJ databases">
        <authorList>
            <consortium name="Pathogen Informatics"/>
        </authorList>
    </citation>
    <scope>NUCLEOTIDE SEQUENCE [LARGE SCALE GENOMIC DNA]</scope>
    <source>
        <strain evidence="14 15">NCTC10166</strain>
    </source>
</reference>
<keyword evidence="9 12" id="KW-0446">Lipid-binding</keyword>
<dbReference type="PRINTS" id="PR00124">
    <property type="entry name" value="ATPASEC"/>
</dbReference>
<feature type="transmembrane region" description="Helical" evidence="12">
    <location>
        <begin position="20"/>
        <end position="47"/>
    </location>
</feature>
<evidence type="ECO:0000256" key="3">
    <source>
        <dbReference type="ARBA" id="ARBA00022448"/>
    </source>
</evidence>
<evidence type="ECO:0000256" key="6">
    <source>
        <dbReference type="ARBA" id="ARBA00022781"/>
    </source>
</evidence>
<dbReference type="GO" id="GO:0046933">
    <property type="term" value="F:proton-transporting ATP synthase activity, rotational mechanism"/>
    <property type="evidence" value="ECO:0007669"/>
    <property type="project" value="UniProtKB-UniRule"/>
</dbReference>
<dbReference type="Proteomes" id="UP000289440">
    <property type="component" value="Chromosome"/>
</dbReference>
<gene>
    <name evidence="12 14" type="primary">atpE</name>
    <name evidence="14" type="ORF">NCTC10166_00204</name>
</gene>
<keyword evidence="11 12" id="KW-0066">ATP synthesis</keyword>
<protein>
    <recommendedName>
        <fullName evidence="12">ATP synthase subunit c</fullName>
    </recommendedName>
    <alternativeName>
        <fullName evidence="12">ATP synthase F(0) sector subunit c</fullName>
    </alternativeName>
    <alternativeName>
        <fullName evidence="12">F-type ATPase subunit c</fullName>
        <shortName evidence="12">F-ATPase subunit c</shortName>
    </alternativeName>
    <alternativeName>
        <fullName evidence="12">Lipid-binding protein</fullName>
    </alternativeName>
</protein>
<keyword evidence="3 12" id="KW-0813">Transport</keyword>
<dbReference type="Pfam" id="PF00137">
    <property type="entry name" value="ATP-synt_C"/>
    <property type="match status" value="1"/>
</dbReference>
<comment type="similarity">
    <text evidence="2 12">Belongs to the ATPase C chain family.</text>
</comment>
<dbReference type="OrthoDB" id="9810379at2"/>
<evidence type="ECO:0000256" key="5">
    <source>
        <dbReference type="ARBA" id="ARBA00022692"/>
    </source>
</evidence>
<feature type="domain" description="V-ATPase proteolipid subunit C-like" evidence="13">
    <location>
        <begin position="29"/>
        <end position="90"/>
    </location>
</feature>
<evidence type="ECO:0000256" key="8">
    <source>
        <dbReference type="ARBA" id="ARBA00023065"/>
    </source>
</evidence>